<dbReference type="SMART" id="SM00775">
    <property type="entry name" value="LNS2"/>
    <property type="match status" value="1"/>
</dbReference>
<dbReference type="InterPro" id="IPR036412">
    <property type="entry name" value="HAD-like_sf"/>
</dbReference>
<sequence>MYAVEKIGSYISRGVYTVSGPFHPFGGAVDIIVVQQQDGSFRSSPWYVRFGKFQGVLKTKEKVVKISVNGVEAGFSMYLDNKGEAFFLRDVEVGGQDFFLSPPTSGDETEGRLKNGQFKRTQSSSVADGQKELVTRLDDGNGQLVTRTNSRRSTIFGLVFGQKSTRDIEEAGNVERISSLERAEIAADLLEVKWSTNLMSGDRKTDDTRVKSSEKTEMNVSVFDKEQDPRTSLTNDDLHCEEKLNSHGEGNPDDTFSESIFSRNFSEEAIDGSPSCLRVSEETIEIHTFDTGDNADQKNSEFVFRNPIVEPNLNFDGTFGDSFVSHVEGQHRNNVLTQKSFEEITSHEEVVQIYALEISDTADRNKLISDLVTVQSSEADAPNLNSATYYDDTSQPHNESHVGSVAGFSLFESGERELTSSSYCGTIESSTISFNVSDDKPSVHLGLLSSGAEHCENEFLYDTDNMVQEASYLSETDALLGTEHLDGCNNQNLETSITSEYYLSEKSQCDYPRNGAFKDSDNDGFNTESEPNSSSDQISGGIPFLYNQQLQSCEHEVIFMDAMAEESYHDKETNFQQIDFVGIHSQMAERDAAQDTCFPSLKFNNPLISGASAESHSIPEIPNSCNSSNVTQKIENFDLDDNPKRSYFFEEINAAGDFSLISGPSEVAEHSVPCSESSEDVQFPFSDIHNFSAKEIDTELSNNNKVVHAEHLPTLTAEFHQEEQNLHLKSHKQSLEGMSDVLMSRSSPISIHGCKTSSGEIELSSISLPIICRHIRDLEGSDINHSLSCSLQSKADVCKLDVLTKEDSSSSDLVAEPQTELTQGYSSDEADTAISIKNEEEQKGTLTNATVELSLCKHLLFEGMGADAARQVFNCEKVNLEKFSTIGPSLVKNDKLVVRVGDQYFPFNAAAPIILGMICFGQEKLFEPQGMIPVDGAERKNQASRSITSSRGSWNLWPFLKRSKTISTAHMASENTKEMVVDLASKSTGNINHESDMPKANNSKKVQLLTPTSEELASLSLKEGKNVVSFTFWTPMLGLQQVDARIYLWKWNTRIVISDVDGTITKSDVLGQFMPLVGIDWSQTGVAHLFSAIKDNGYQLLFLSARAISQAHITRQFLFNLKQDGKALPDAPVVISPDGLFPSLYREVIRRAPHEFKISCLEAIKALFPSDWNPFYAGFGNRDTDEISYLKVGIPISKVFIINPKGQVTVNRRVDTRSYTSLHELVNGIFPPMSSFEQEDYNSWNYWKLPLPEANYRLVM</sequence>
<evidence type="ECO:0000313" key="9">
    <source>
        <dbReference type="Proteomes" id="UP000012960"/>
    </source>
</evidence>
<dbReference type="InParanoid" id="A0A804KY09"/>
<accession>A0A804KY09</accession>
<gene>
    <name evidence="7" type="ORF">GSMUA_322310.1</name>
</gene>
<dbReference type="EMBL" id="HG996476">
    <property type="protein sequence ID" value="CAG1854005.1"/>
    <property type="molecule type" value="Genomic_DNA"/>
</dbReference>
<dbReference type="SUPFAM" id="SSF56784">
    <property type="entry name" value="HAD-like"/>
    <property type="match status" value="1"/>
</dbReference>
<keyword evidence="4" id="KW-0378">Hydrolase</keyword>
<dbReference type="PANTHER" id="PTHR12181:SF12">
    <property type="entry name" value="PHOSPHATIDATE PHOSPHATASE"/>
    <property type="match status" value="1"/>
</dbReference>
<dbReference type="InterPro" id="IPR031315">
    <property type="entry name" value="LNS2/PITP"/>
</dbReference>
<dbReference type="EnsemblPlants" id="Ma10_t19370.2">
    <property type="protein sequence ID" value="Ma10_p19370.2"/>
    <property type="gene ID" value="Ma10_g19370"/>
</dbReference>
<dbReference type="FunCoup" id="A0A804KY09">
    <property type="interactions" value="1681"/>
</dbReference>
<feature type="region of interest" description="Disordered" evidence="5">
    <location>
        <begin position="513"/>
        <end position="541"/>
    </location>
</feature>
<organism evidence="8 9">
    <name type="scientific">Musa acuminata subsp. malaccensis</name>
    <name type="common">Wild banana</name>
    <name type="synonym">Musa malaccensis</name>
    <dbReference type="NCBI Taxonomy" id="214687"/>
    <lineage>
        <taxon>Eukaryota</taxon>
        <taxon>Viridiplantae</taxon>
        <taxon>Streptophyta</taxon>
        <taxon>Embryophyta</taxon>
        <taxon>Tracheophyta</taxon>
        <taxon>Spermatophyta</taxon>
        <taxon>Magnoliopsida</taxon>
        <taxon>Liliopsida</taxon>
        <taxon>Zingiberales</taxon>
        <taxon>Musaceae</taxon>
        <taxon>Musa</taxon>
    </lineage>
</organism>
<evidence type="ECO:0000256" key="5">
    <source>
        <dbReference type="SAM" id="MobiDB-lite"/>
    </source>
</evidence>
<dbReference type="Pfam" id="PF08235">
    <property type="entry name" value="LNS2"/>
    <property type="match status" value="1"/>
</dbReference>
<dbReference type="AlphaFoldDB" id="A0A804KY09"/>
<dbReference type="OrthoDB" id="4567at2759"/>
<dbReference type="InterPro" id="IPR013209">
    <property type="entry name" value="LNS2"/>
</dbReference>
<reference evidence="8" key="2">
    <citation type="submission" date="2021-05" db="UniProtKB">
        <authorList>
            <consortium name="EnsemblPlants"/>
        </authorList>
    </citation>
    <scope>IDENTIFICATION</scope>
    <source>
        <strain evidence="8">subsp. malaccensis</strain>
    </source>
</reference>
<dbReference type="GO" id="GO:0006629">
    <property type="term" value="P:lipid metabolic process"/>
    <property type="evidence" value="ECO:0000318"/>
    <property type="project" value="GO_Central"/>
</dbReference>
<dbReference type="KEGG" id="mus:103968677"/>
<dbReference type="InterPro" id="IPR026058">
    <property type="entry name" value="LIPIN"/>
</dbReference>
<evidence type="ECO:0000256" key="4">
    <source>
        <dbReference type="ARBA" id="ARBA00022801"/>
    </source>
</evidence>
<evidence type="ECO:0000256" key="1">
    <source>
        <dbReference type="ARBA" id="ARBA00001946"/>
    </source>
</evidence>
<comment type="similarity">
    <text evidence="2">Belongs to the lipin family.</text>
</comment>
<evidence type="ECO:0000256" key="2">
    <source>
        <dbReference type="ARBA" id="ARBA00005476"/>
    </source>
</evidence>
<dbReference type="OMA" id="MISEVAC"/>
<evidence type="ECO:0000256" key="3">
    <source>
        <dbReference type="ARBA" id="ARBA00012638"/>
    </source>
</evidence>
<dbReference type="EC" id="3.1.3.4" evidence="3"/>
<feature type="compositionally biased region" description="Polar residues" evidence="5">
    <location>
        <begin position="523"/>
        <end position="538"/>
    </location>
</feature>
<dbReference type="Pfam" id="PF16876">
    <property type="entry name" value="Lipin_mid"/>
    <property type="match status" value="1"/>
</dbReference>
<proteinExistence type="inferred from homology"/>
<dbReference type="InterPro" id="IPR007651">
    <property type="entry name" value="Lipin_N"/>
</dbReference>
<comment type="cofactor">
    <cofactor evidence="1">
        <name>Mg(2+)</name>
        <dbReference type="ChEBI" id="CHEBI:18420"/>
    </cofactor>
</comment>
<dbReference type="PANTHER" id="PTHR12181">
    <property type="entry name" value="LIPIN"/>
    <property type="match status" value="1"/>
</dbReference>
<evidence type="ECO:0000313" key="8">
    <source>
        <dbReference type="EnsemblPlants" id="Ma10_p19370.2"/>
    </source>
</evidence>
<dbReference type="Gramene" id="Ma10_t19370.1">
    <property type="protein sequence ID" value="Ma10_p19370.1"/>
    <property type="gene ID" value="Ma10_g19370"/>
</dbReference>
<dbReference type="SMR" id="A0A804KY09"/>
<keyword evidence="9" id="KW-1185">Reference proteome</keyword>
<dbReference type="Pfam" id="PF04571">
    <property type="entry name" value="Lipin_N"/>
    <property type="match status" value="1"/>
</dbReference>
<evidence type="ECO:0000259" key="6">
    <source>
        <dbReference type="SMART" id="SM00775"/>
    </source>
</evidence>
<dbReference type="InterPro" id="IPR031703">
    <property type="entry name" value="Lipin_mid"/>
</dbReference>
<dbReference type="GO" id="GO:0008195">
    <property type="term" value="F:phosphatidate phosphatase activity"/>
    <property type="evidence" value="ECO:0000318"/>
    <property type="project" value="GO_Central"/>
</dbReference>
<dbReference type="EnsemblPlants" id="Ma10_t19370.1">
    <property type="protein sequence ID" value="Ma10_p19370.1"/>
    <property type="gene ID" value="Ma10_g19370"/>
</dbReference>
<dbReference type="Proteomes" id="UP000012960">
    <property type="component" value="Unplaced"/>
</dbReference>
<evidence type="ECO:0000313" key="7">
    <source>
        <dbReference type="EMBL" id="CAG1854005.1"/>
    </source>
</evidence>
<reference evidence="7" key="1">
    <citation type="submission" date="2021-03" db="EMBL/GenBank/DDBJ databases">
        <authorList>
            <consortium name="Genoscope - CEA"/>
            <person name="William W."/>
        </authorList>
    </citation>
    <scope>NUCLEOTIDE SEQUENCE</scope>
    <source>
        <strain evidence="7">Doubled-haploid Pahang</strain>
    </source>
</reference>
<dbReference type="Gramene" id="Ma10_t19370.2">
    <property type="protein sequence ID" value="Ma10_p19370.2"/>
    <property type="gene ID" value="Ma10_g19370"/>
</dbReference>
<feature type="domain" description="LNS2/PITP" evidence="6">
    <location>
        <begin position="1055"/>
        <end position="1211"/>
    </location>
</feature>
<name>A0A804KY09_MUSAM</name>
<protein>
    <recommendedName>
        <fullName evidence="3">phosphatidate phosphatase</fullName>
        <ecNumber evidence="3">3.1.3.4</ecNumber>
    </recommendedName>
</protein>